<proteinExistence type="predicted"/>
<dbReference type="KEGG" id="cnr:EB819_01840"/>
<dbReference type="EMBL" id="MKGI01000012">
    <property type="protein sequence ID" value="OEL12008.1"/>
    <property type="molecule type" value="Genomic_DNA"/>
</dbReference>
<dbReference type="Gene3D" id="2.40.128.110">
    <property type="entry name" value="Lipid/polyisoprenoid-binding, YceI-like"/>
    <property type="match status" value="1"/>
</dbReference>
<feature type="chain" id="PRO_5009186960" evidence="1">
    <location>
        <begin position="22"/>
        <end position="177"/>
    </location>
</feature>
<dbReference type="STRING" id="237258.SAMN04489756_10655"/>
<sequence length="177" mass="20071">MKTLSTVLKTAVLLLSLNVSAQEKTSYVSINGTTNVNTFKCVNNSFHQLVPLSLNHSSNNKFAETSINLIVKDFDCKNRIMTNDFRDIIHAEKYPFLNITFLSLDKKDHNTYKAYVQVKMMNKVKKYFVDLTLKDSVLVGNKTLRFSEFDIVPPKKFGGMVSVKDDLNLAVSLKVKP</sequence>
<dbReference type="InterPro" id="IPR036761">
    <property type="entry name" value="TTHA0802/YceI-like_sf"/>
</dbReference>
<protein>
    <submittedName>
        <fullName evidence="2">YceI-like domain protein</fullName>
    </submittedName>
</protein>
<comment type="caution">
    <text evidence="2">The sequence shown here is derived from an EMBL/GenBank/DDBJ whole genome shotgun (WGS) entry which is preliminary data.</text>
</comment>
<dbReference type="RefSeq" id="WP_069797129.1">
    <property type="nucleotide sequence ID" value="NZ_CP034157.1"/>
</dbReference>
<feature type="signal peptide" evidence="1">
    <location>
        <begin position="1"/>
        <end position="21"/>
    </location>
</feature>
<keyword evidence="3" id="KW-1185">Reference proteome</keyword>
<dbReference type="OrthoDB" id="1121590at2"/>
<organism evidence="2 3">
    <name type="scientific">Cloacibacterium normanense</name>
    <dbReference type="NCBI Taxonomy" id="237258"/>
    <lineage>
        <taxon>Bacteria</taxon>
        <taxon>Pseudomonadati</taxon>
        <taxon>Bacteroidota</taxon>
        <taxon>Flavobacteriia</taxon>
        <taxon>Flavobacteriales</taxon>
        <taxon>Weeksellaceae</taxon>
    </lineage>
</organism>
<keyword evidence="1" id="KW-0732">Signal</keyword>
<name>A0A1E5UGR8_9FLAO</name>
<reference evidence="2 3" key="1">
    <citation type="submission" date="2016-09" db="EMBL/GenBank/DDBJ databases">
        <authorList>
            <person name="Capua I."/>
            <person name="De Benedictis P."/>
            <person name="Joannis T."/>
            <person name="Lombin L.H."/>
            <person name="Cattoli G."/>
        </authorList>
    </citation>
    <scope>NUCLEOTIDE SEQUENCE [LARGE SCALE GENOMIC DNA]</scope>
    <source>
        <strain evidence="2 3">NRS-1</strain>
    </source>
</reference>
<accession>A0A1E5UGR8</accession>
<dbReference type="SUPFAM" id="SSF101874">
    <property type="entry name" value="YceI-like"/>
    <property type="match status" value="1"/>
</dbReference>
<dbReference type="AlphaFoldDB" id="A0A1E5UGR8"/>
<gene>
    <name evidence="2" type="ORF">BHF72_1465</name>
</gene>
<evidence type="ECO:0000256" key="1">
    <source>
        <dbReference type="SAM" id="SignalP"/>
    </source>
</evidence>
<dbReference type="Proteomes" id="UP000095601">
    <property type="component" value="Unassembled WGS sequence"/>
</dbReference>
<evidence type="ECO:0000313" key="3">
    <source>
        <dbReference type="Proteomes" id="UP000095601"/>
    </source>
</evidence>
<evidence type="ECO:0000313" key="2">
    <source>
        <dbReference type="EMBL" id="OEL12008.1"/>
    </source>
</evidence>